<comment type="subcellular location">
    <subcellularLocation>
        <location evidence="1 8">Nucleus</location>
    </subcellularLocation>
</comment>
<comment type="caution">
    <text evidence="12">The sequence shown here is derived from an EMBL/GenBank/DDBJ whole genome shotgun (WGS) entry which is preliminary data.</text>
</comment>
<evidence type="ECO:0000256" key="1">
    <source>
        <dbReference type="ARBA" id="ARBA00004123"/>
    </source>
</evidence>
<gene>
    <name evidence="12" type="ORF">KGF56_003243</name>
</gene>
<feature type="coiled-coil region" evidence="9">
    <location>
        <begin position="794"/>
        <end position="918"/>
    </location>
</feature>
<dbReference type="GO" id="GO:0016887">
    <property type="term" value="F:ATP hydrolysis activity"/>
    <property type="evidence" value="ECO:0007669"/>
    <property type="project" value="InterPro"/>
</dbReference>
<evidence type="ECO:0000313" key="12">
    <source>
        <dbReference type="EMBL" id="KAI3403976.2"/>
    </source>
</evidence>
<feature type="coiled-coil region" evidence="9">
    <location>
        <begin position="185"/>
        <end position="373"/>
    </location>
</feature>
<feature type="compositionally biased region" description="Polar residues" evidence="10">
    <location>
        <begin position="1058"/>
        <end position="1069"/>
    </location>
</feature>
<dbReference type="FunFam" id="3.40.50.300:FF:000370">
    <property type="entry name" value="Structural maintenance of chromosomes 3"/>
    <property type="match status" value="1"/>
</dbReference>
<keyword evidence="7" id="KW-0131">Cell cycle</keyword>
<dbReference type="InterPro" id="IPR024704">
    <property type="entry name" value="SMC"/>
</dbReference>
<dbReference type="Pfam" id="PF06470">
    <property type="entry name" value="SMC_hinge"/>
    <property type="match status" value="1"/>
</dbReference>
<dbReference type="InterPro" id="IPR003395">
    <property type="entry name" value="RecF/RecN/SMC_N"/>
</dbReference>
<evidence type="ECO:0000313" key="13">
    <source>
        <dbReference type="Proteomes" id="UP001202479"/>
    </source>
</evidence>
<dbReference type="GeneID" id="73380860"/>
<dbReference type="GO" id="GO:0051276">
    <property type="term" value="P:chromosome organization"/>
    <property type="evidence" value="ECO:0007669"/>
    <property type="project" value="InterPro"/>
</dbReference>
<evidence type="ECO:0000256" key="2">
    <source>
        <dbReference type="ARBA" id="ARBA00005917"/>
    </source>
</evidence>
<dbReference type="PIRSF" id="PIRSF005719">
    <property type="entry name" value="SMC"/>
    <property type="match status" value="1"/>
</dbReference>
<accession>A0AAI9WX60</accession>
<evidence type="ECO:0000256" key="4">
    <source>
        <dbReference type="ARBA" id="ARBA00022776"/>
    </source>
</evidence>
<dbReference type="AlphaFoldDB" id="A0AAI9WX60"/>
<feature type="coiled-coil region" evidence="9">
    <location>
        <begin position="687"/>
        <end position="725"/>
    </location>
</feature>
<dbReference type="RefSeq" id="XP_049179721.1">
    <property type="nucleotide sequence ID" value="XM_049324556.1"/>
</dbReference>
<dbReference type="SMART" id="SM00968">
    <property type="entry name" value="SMC_hinge"/>
    <property type="match status" value="1"/>
</dbReference>
<dbReference type="FunFam" id="3.40.50.300:FF:000424">
    <property type="entry name" value="Structural maintenance of chromosomes 3"/>
    <property type="match status" value="1"/>
</dbReference>
<evidence type="ECO:0000256" key="7">
    <source>
        <dbReference type="ARBA" id="ARBA00023306"/>
    </source>
</evidence>
<evidence type="ECO:0000256" key="9">
    <source>
        <dbReference type="SAM" id="Coils"/>
    </source>
</evidence>
<keyword evidence="13" id="KW-1185">Reference proteome</keyword>
<dbReference type="InterPro" id="IPR041741">
    <property type="entry name" value="SMC3_ABC_euk"/>
</dbReference>
<dbReference type="InterPro" id="IPR027417">
    <property type="entry name" value="P-loop_NTPase"/>
</dbReference>
<dbReference type="GO" id="GO:0005694">
    <property type="term" value="C:chromosome"/>
    <property type="evidence" value="ECO:0007669"/>
    <property type="project" value="InterPro"/>
</dbReference>
<dbReference type="GO" id="GO:0051301">
    <property type="term" value="P:cell division"/>
    <property type="evidence" value="ECO:0007669"/>
    <property type="project" value="UniProtKB-KW"/>
</dbReference>
<dbReference type="Gene3D" id="1.20.1060.20">
    <property type="match status" value="1"/>
</dbReference>
<feature type="coiled-coil region" evidence="9">
    <location>
        <begin position="1003"/>
        <end position="1030"/>
    </location>
</feature>
<dbReference type="Proteomes" id="UP001202479">
    <property type="component" value="Unassembled WGS sequence"/>
</dbReference>
<feature type="compositionally biased region" description="Acidic residues" evidence="10">
    <location>
        <begin position="1074"/>
        <end position="1100"/>
    </location>
</feature>
<protein>
    <recommendedName>
        <fullName evidence="8">Structural maintenance of chromosomes protein</fullName>
    </recommendedName>
</protein>
<keyword evidence="6 8" id="KW-0539">Nucleus</keyword>
<keyword evidence="4" id="KW-0498">Mitosis</keyword>
<keyword evidence="5 9" id="KW-0175">Coiled coil</keyword>
<keyword evidence="3" id="KW-0132">Cell division</keyword>
<evidence type="ECO:0000256" key="8">
    <source>
        <dbReference type="PIRNR" id="PIRNR005719"/>
    </source>
</evidence>
<evidence type="ECO:0000256" key="10">
    <source>
        <dbReference type="SAM" id="MobiDB-lite"/>
    </source>
</evidence>
<dbReference type="InterPro" id="IPR010935">
    <property type="entry name" value="SMC_hinge"/>
</dbReference>
<dbReference type="GO" id="GO:0005634">
    <property type="term" value="C:nucleus"/>
    <property type="evidence" value="ECO:0007669"/>
    <property type="project" value="UniProtKB-SubCell"/>
</dbReference>
<dbReference type="SUPFAM" id="SSF52540">
    <property type="entry name" value="P-loop containing nucleoside triphosphate hydrolases"/>
    <property type="match status" value="1"/>
</dbReference>
<proteinExistence type="inferred from homology"/>
<evidence type="ECO:0000256" key="5">
    <source>
        <dbReference type="ARBA" id="ARBA00023054"/>
    </source>
</evidence>
<dbReference type="GO" id="GO:0005524">
    <property type="term" value="F:ATP binding"/>
    <property type="evidence" value="ECO:0007669"/>
    <property type="project" value="InterPro"/>
</dbReference>
<dbReference type="CDD" id="cd03272">
    <property type="entry name" value="ABC_SMC3_euk"/>
    <property type="match status" value="1"/>
</dbReference>
<comment type="similarity">
    <text evidence="2">Belongs to the SMC family. SMC3 subfamily.</text>
</comment>
<evidence type="ECO:0000256" key="6">
    <source>
        <dbReference type="ARBA" id="ARBA00023242"/>
    </source>
</evidence>
<dbReference type="Gene3D" id="3.40.50.300">
    <property type="entry name" value="P-loop containing nucleotide triphosphate hydrolases"/>
    <property type="match status" value="2"/>
</dbReference>
<dbReference type="Gene3D" id="3.30.70.1620">
    <property type="match status" value="1"/>
</dbReference>
<evidence type="ECO:0000256" key="3">
    <source>
        <dbReference type="ARBA" id="ARBA00022618"/>
    </source>
</evidence>
<dbReference type="InterPro" id="IPR036277">
    <property type="entry name" value="SMC_hinge_sf"/>
</dbReference>
<sequence length="1227" mass="140439">MHIKKIVIQGFKTYKNLTTIDLLSPHCNVVVGRNGSGKSNFFAAIRFVLSDAYTHMTREERQALIHDGSGTIMSAYVEVVFDNSDGRFPINNKEISIRRTIGLKKDDYSLDGKSATRSDVMHLLESAGFSRSNPYYIVPQGRITSLTNSKDHERLALLKEVSGATVFENKLKDSMKEMAQSNLKRQRIDEALESIQDRISDLQIESADLKDFQNLEKEKKVLEYNIFDRELIDLTQSIETLEEKYQSLMLESQIDLDAMEKREKLCINLQNSIKDLNVNLKVSSSEKEEAELEYDQLLKQFANKEIKVNELREIVESSDEKYKELENKTDYNRKRLLEINESINSNKPRLLTLQEKESKLKQKLSELNAEQRALYSKQYRFQKYDSKEQRDSWLTKEISKLKKESRLKEQEMQQLQIEIAKNESSKQKLLQRKSEVDGFLNDDDDHYSKRSAELKHMNQELKLKISNCVDQRKVLWRDEVRLKSVFDSLTNDLINATNSVNQTMDRAQSQGIAAVNSIVHRLQLEDKVYGTIAELFNINDKYKTAAEVIAGTSLFHVVVDTDATAALIIEELNRTKAGRVTFIPLNRISVSNVDYPESSENQCIPLISKIRYDEEKVGKAIRQIFGKALVVKDLYKGAELSRKFKLTGITLDGDRVDIKGVVSGGYRDYKSSRIDVLKLQSKTRLELEKTETELKSIGEKITKVNQEITSLNNELQLNIRDLDKLSSSREPFKLELASLTSKIFNVDQVISSLKSNLASVEAVRNLVNSNVKHHEQELDSEFSQALSEKQSETLSSLNAEISTLESSLDEIVTESLNLESKINELENTAENLQLEQGILLQQSISLGDRATNQQDLNELEQEYKFLSVQLEETKTRITKSTEIYQKICDEIAENEVSLERANKQQVETMKNFEKLSKNTTKLLNQKSIKEQTKEDINKKIRELGMLPEEAFHAEEYIDFTSNDLVEKLNRISEDLVKYSHINKKAMEQFNQFTKQRDDLISRRDDLDVSKRSIENLIKNLQQQKKDAIMNSFKQVAKSFNEIFEKLVPRGVGHLILQKKTSPDTQTQGSIRDDGEGEEEEEVDDDDDYDNEKEDGNDDSIENYTGVAISVSFNSKDDEQQKIEQLSGGQKSLCAIALIFAIQNCDPAPFYLFDEIDSNLDTQYRTSVASLIKSLSSEAQFICTTFRPELLSLAADKFYGVVFANKVSNIIEIDKEEAMNFVEGQAHS</sequence>
<dbReference type="EMBL" id="JAHUZD010000110">
    <property type="protein sequence ID" value="KAI3403976.2"/>
    <property type="molecule type" value="Genomic_DNA"/>
</dbReference>
<dbReference type="PANTHER" id="PTHR43977">
    <property type="entry name" value="STRUCTURAL MAINTENANCE OF CHROMOSOMES PROTEIN 3"/>
    <property type="match status" value="1"/>
</dbReference>
<feature type="coiled-coil region" evidence="9">
    <location>
        <begin position="398"/>
        <end position="432"/>
    </location>
</feature>
<feature type="domain" description="SMC hinge" evidence="11">
    <location>
        <begin position="526"/>
        <end position="641"/>
    </location>
</feature>
<evidence type="ECO:0000259" key="11">
    <source>
        <dbReference type="SMART" id="SM00968"/>
    </source>
</evidence>
<name>A0AAI9WX60_9ASCO</name>
<dbReference type="GO" id="GO:0007059">
    <property type="term" value="P:chromosome segregation"/>
    <property type="evidence" value="ECO:0007669"/>
    <property type="project" value="UniProtKB-ARBA"/>
</dbReference>
<dbReference type="Gene3D" id="1.10.287.1490">
    <property type="match status" value="1"/>
</dbReference>
<dbReference type="SUPFAM" id="SSF75553">
    <property type="entry name" value="Smc hinge domain"/>
    <property type="match status" value="1"/>
</dbReference>
<dbReference type="Pfam" id="PF02463">
    <property type="entry name" value="SMC_N"/>
    <property type="match status" value="1"/>
</dbReference>
<organism evidence="12 13">
    <name type="scientific">Candida oxycetoniae</name>
    <dbReference type="NCBI Taxonomy" id="497107"/>
    <lineage>
        <taxon>Eukaryota</taxon>
        <taxon>Fungi</taxon>
        <taxon>Dikarya</taxon>
        <taxon>Ascomycota</taxon>
        <taxon>Saccharomycotina</taxon>
        <taxon>Pichiomycetes</taxon>
        <taxon>Debaryomycetaceae</taxon>
        <taxon>Candida/Lodderomyces clade</taxon>
        <taxon>Candida</taxon>
    </lineage>
</organism>
<feature type="region of interest" description="Disordered" evidence="10">
    <location>
        <begin position="1057"/>
        <end position="1100"/>
    </location>
</feature>
<reference evidence="12" key="1">
    <citation type="journal article" date="2022" name="DNA Res.">
        <title>Genome analysis of five recently described species of the CUG-Ser clade uncovers Candida theae as a new hybrid lineage with pathogenic potential in the Candida parapsilosis species complex.</title>
        <authorList>
            <person name="Mixao V."/>
            <person name="Del Olmo V."/>
            <person name="Hegedusova E."/>
            <person name="Saus E."/>
            <person name="Pryszcz L."/>
            <person name="Cillingova A."/>
            <person name="Nosek J."/>
            <person name="Gabaldon T."/>
        </authorList>
    </citation>
    <scope>NUCLEOTIDE SEQUENCE</scope>
    <source>
        <strain evidence="12">CBS 10844</strain>
    </source>
</reference>